<reference evidence="7 8" key="1">
    <citation type="submission" date="2011-11" db="EMBL/GenBank/DDBJ databases">
        <authorList>
            <person name="Weinstock G."/>
            <person name="Sodergren E."/>
            <person name="Clifton S."/>
            <person name="Fulton L."/>
            <person name="Fulton B."/>
            <person name="Courtney L."/>
            <person name="Fronick C."/>
            <person name="Harrison M."/>
            <person name="Strong C."/>
            <person name="Farmer C."/>
            <person name="Delahaunty K."/>
            <person name="Markovic C."/>
            <person name="Hall O."/>
            <person name="Minx P."/>
            <person name="Tomlinson C."/>
            <person name="Mitreva M."/>
            <person name="Hou S."/>
            <person name="Chen J."/>
            <person name="Wollam A."/>
            <person name="Pepin K.H."/>
            <person name="Johnson M."/>
            <person name="Bhonagiri V."/>
            <person name="Zhang X."/>
            <person name="Suruliraj S."/>
            <person name="Warren W."/>
            <person name="Chinwalla A."/>
            <person name="Mardis E.R."/>
            <person name="Wilson R.K."/>
        </authorList>
    </citation>
    <scope>NUCLEOTIDE SEQUENCE [LARGE SCALE GENOMIC DNA]</scope>
    <source>
        <strain evidence="7 8">YIT 11816</strain>
    </source>
</reference>
<evidence type="ECO:0000256" key="2">
    <source>
        <dbReference type="ARBA" id="ARBA00007225"/>
    </source>
</evidence>
<dbReference type="HOGENOM" id="CLU_014823_4_2_4"/>
<dbReference type="PANTHER" id="PTHR12994:SF17">
    <property type="entry name" value="LD30995P"/>
    <property type="match status" value="1"/>
</dbReference>
<proteinExistence type="inferred from homology"/>
<comment type="similarity">
    <text evidence="2 6">Belongs to the peptidase C69 family.</text>
</comment>
<evidence type="ECO:0000256" key="6">
    <source>
        <dbReference type="RuleBase" id="RU364089"/>
    </source>
</evidence>
<dbReference type="STRING" id="762967.HMPREF9440_01395"/>
<dbReference type="InterPro" id="IPR005322">
    <property type="entry name" value="Peptidase_C69"/>
</dbReference>
<keyword evidence="5 6" id="KW-0224">Dipeptidase</keyword>
<keyword evidence="4 6" id="KW-0378">Hydrolase</keyword>
<evidence type="ECO:0000256" key="1">
    <source>
        <dbReference type="ARBA" id="ARBA00001670"/>
    </source>
</evidence>
<dbReference type="Proteomes" id="UP000004956">
    <property type="component" value="Unassembled WGS sequence"/>
</dbReference>
<protein>
    <recommendedName>
        <fullName evidence="6">Dipeptidase</fullName>
        <ecNumber evidence="6">3.4.-.-</ecNumber>
    </recommendedName>
</protein>
<comment type="catalytic activity">
    <reaction evidence="1">
        <text>an L-aminoacyl-L-amino acid + H2O = 2 an L-alpha-amino acid</text>
        <dbReference type="Rhea" id="RHEA:48940"/>
        <dbReference type="ChEBI" id="CHEBI:15377"/>
        <dbReference type="ChEBI" id="CHEBI:59869"/>
        <dbReference type="ChEBI" id="CHEBI:77460"/>
        <dbReference type="EC" id="3.4.13.19"/>
    </reaction>
</comment>
<comment type="caution">
    <text evidence="7">The sequence shown here is derived from an EMBL/GenBank/DDBJ whole genome shotgun (WGS) entry which is preliminary data.</text>
</comment>
<dbReference type="PATRIC" id="fig|762967.3.peg.1100"/>
<name>H3KF78_9BURK</name>
<keyword evidence="8" id="KW-1185">Reference proteome</keyword>
<evidence type="ECO:0000313" key="8">
    <source>
        <dbReference type="Proteomes" id="UP000004956"/>
    </source>
</evidence>
<keyword evidence="3 6" id="KW-0645">Protease</keyword>
<dbReference type="NCBIfam" id="NF033678">
    <property type="entry name" value="C69_fam_dipept"/>
    <property type="match status" value="1"/>
</dbReference>
<sequence length="480" mass="53489">MEELPMCTTLVVGEKATADGSFLVARSADSSSLKAQHFVVHPAVKGQKGVYSCKAHGGVNDFTYPLPEDAMRYTTVPNWKTQLHGAVGFNEAGLGLTGTESIFASDEVLAIDPYNVESGITEDDIPDVILPRCRTAKEAAALLGEIIETQGCGEGFGVAFVDEKDVWYLETGSGHQWFAERTPADMYFASGNQGRLGVYDPANPNQMASKTLVSWATEKGFYDPAKGPFNFSAAYTRDDGRDRVYNDPRVWVMQKYLNPSLEQPVDAGRSFPVYLKPEKPVTLADMKALMRDHYEGTPHDPYANGLNGDEPWRPISVFRTYEAHVMQVRPWLPRPIGEVIHIAFGMADLSVFVPFYQGLEAVPEQYGMGTDRCDSVSVYWKYRRLQTLVMTDYDKLAPVVKKAYAAWEADTAELAKSMEEEFVRLWKDDEAKALEMLNTFNLGVLASAEALAEDLLNEVFTIRTKDIEESIVFKNNKSKD</sequence>
<dbReference type="PANTHER" id="PTHR12994">
    <property type="entry name" value="SECERNIN"/>
    <property type="match status" value="1"/>
</dbReference>
<evidence type="ECO:0000256" key="3">
    <source>
        <dbReference type="ARBA" id="ARBA00022670"/>
    </source>
</evidence>
<evidence type="ECO:0000256" key="4">
    <source>
        <dbReference type="ARBA" id="ARBA00022801"/>
    </source>
</evidence>
<accession>H3KF78</accession>
<dbReference type="GO" id="GO:0016805">
    <property type="term" value="F:dipeptidase activity"/>
    <property type="evidence" value="ECO:0007669"/>
    <property type="project" value="UniProtKB-KW"/>
</dbReference>
<dbReference type="Pfam" id="PF03577">
    <property type="entry name" value="Peptidase_C69"/>
    <property type="match status" value="1"/>
</dbReference>
<evidence type="ECO:0000256" key="5">
    <source>
        <dbReference type="ARBA" id="ARBA00022997"/>
    </source>
</evidence>
<dbReference type="Gene3D" id="3.60.60.10">
    <property type="entry name" value="Penicillin V Acylase, Chain A"/>
    <property type="match status" value="1"/>
</dbReference>
<organism evidence="7 8">
    <name type="scientific">Sutterella parvirubra YIT 11816</name>
    <dbReference type="NCBI Taxonomy" id="762967"/>
    <lineage>
        <taxon>Bacteria</taxon>
        <taxon>Pseudomonadati</taxon>
        <taxon>Pseudomonadota</taxon>
        <taxon>Betaproteobacteria</taxon>
        <taxon>Burkholderiales</taxon>
        <taxon>Sutterellaceae</taxon>
        <taxon>Sutterella</taxon>
    </lineage>
</organism>
<dbReference type="InterPro" id="IPR047804">
    <property type="entry name" value="C69_dipept_A-like"/>
</dbReference>
<dbReference type="GO" id="GO:0006508">
    <property type="term" value="P:proteolysis"/>
    <property type="evidence" value="ECO:0007669"/>
    <property type="project" value="UniProtKB-KW"/>
</dbReference>
<dbReference type="GO" id="GO:0070004">
    <property type="term" value="F:cysteine-type exopeptidase activity"/>
    <property type="evidence" value="ECO:0007669"/>
    <property type="project" value="InterPro"/>
</dbReference>
<dbReference type="AlphaFoldDB" id="H3KF78"/>
<dbReference type="EMBL" id="AFBQ01000196">
    <property type="protein sequence ID" value="EHY31231.1"/>
    <property type="molecule type" value="Genomic_DNA"/>
</dbReference>
<dbReference type="MEROPS" id="C69.001"/>
<evidence type="ECO:0000313" key="7">
    <source>
        <dbReference type="EMBL" id="EHY31231.1"/>
    </source>
</evidence>
<gene>
    <name evidence="7" type="ORF">HMPREF9440_01395</name>
</gene>
<dbReference type="EC" id="3.4.-.-" evidence="6"/>